<dbReference type="SUPFAM" id="SSF51366">
    <property type="entry name" value="Ribulose-phoshate binding barrel"/>
    <property type="match status" value="1"/>
</dbReference>
<dbReference type="UniPathway" id="UPA00031">
    <property type="reaction ID" value="UER00009"/>
</dbReference>
<reference evidence="12 13" key="1">
    <citation type="journal article" date="2011" name="J. Bacteriol.">
        <title>Genome sequence of Chthoniobacter flavus Ellin428, an aerobic heterotrophic soil bacterium.</title>
        <authorList>
            <person name="Kant R."/>
            <person name="van Passel M.W."/>
            <person name="Palva A."/>
            <person name="Lucas S."/>
            <person name="Lapidus A."/>
            <person name="Glavina Del Rio T."/>
            <person name="Dalin E."/>
            <person name="Tice H."/>
            <person name="Bruce D."/>
            <person name="Goodwin L."/>
            <person name="Pitluck S."/>
            <person name="Larimer F.W."/>
            <person name="Land M.L."/>
            <person name="Hauser L."/>
            <person name="Sangwan P."/>
            <person name="de Vos W.M."/>
            <person name="Janssen P.H."/>
            <person name="Smidt H."/>
        </authorList>
    </citation>
    <scope>NUCLEOTIDE SEQUENCE [LARGE SCALE GENOMIC DNA]</scope>
    <source>
        <strain evidence="12 13">Ellin428</strain>
    </source>
</reference>
<dbReference type="NCBIfam" id="TIGR00007">
    <property type="entry name" value="1-(5-phosphoribosyl)-5-[(5-phosphoribosylamino)methylideneamino]imidazole-4-carboxamide isomerase"/>
    <property type="match status" value="1"/>
</dbReference>
<dbReference type="STRING" id="497964.CfE428DRAFT_1478"/>
<dbReference type="GO" id="GO:0003949">
    <property type="term" value="F:1-(5-phosphoribosyl)-5-[(5-phosphoribosylamino)methylideneamino]imidazole-4-carboxamide isomerase activity"/>
    <property type="evidence" value="ECO:0007669"/>
    <property type="project" value="UniProtKB-UniRule"/>
</dbReference>
<evidence type="ECO:0000313" key="13">
    <source>
        <dbReference type="Proteomes" id="UP000005824"/>
    </source>
</evidence>
<dbReference type="EMBL" id="ABVL01000003">
    <property type="protein sequence ID" value="EDY21185.1"/>
    <property type="molecule type" value="Genomic_DNA"/>
</dbReference>
<keyword evidence="13" id="KW-1185">Reference proteome</keyword>
<evidence type="ECO:0000256" key="1">
    <source>
        <dbReference type="ARBA" id="ARBA00000901"/>
    </source>
</evidence>
<keyword evidence="5 9" id="KW-0963">Cytoplasm</keyword>
<sequence length="244" mass="25596">MILLPAIDLMSGEVVRLRQGKADQKTVYSSDPAAFAQRWEAEGGDYLHVVDLDAAFTGEQRNIEAVRAICKAVKFPVELGGGIRHLAAAERAIDAGVSRVIIGTRAAESLDFVAQLAAKFGSARVAVGIDAKNGQVSVKGWTEESKLTALDLAKRAEAAGAGTIIYTDIATDGMMAGPNFPETEKMLNSIGCQLIASGGVSSVADVQRLSQMPGLYGCIIGKALYDGAINLRDLVATRAASSNK</sequence>
<feature type="active site" description="Proton acceptor" evidence="9">
    <location>
        <position position="8"/>
    </location>
</feature>
<dbReference type="AlphaFoldDB" id="B4CY37"/>
<keyword evidence="6 9" id="KW-0028">Amino-acid biosynthesis</keyword>
<evidence type="ECO:0000256" key="6">
    <source>
        <dbReference type="ARBA" id="ARBA00022605"/>
    </source>
</evidence>
<dbReference type="InterPro" id="IPR006062">
    <property type="entry name" value="His_biosynth"/>
</dbReference>
<proteinExistence type="inferred from homology"/>
<name>B4CY37_9BACT</name>
<dbReference type="InterPro" id="IPR011060">
    <property type="entry name" value="RibuloseP-bd_barrel"/>
</dbReference>
<comment type="caution">
    <text evidence="12">The sequence shown here is derived from an EMBL/GenBank/DDBJ whole genome shotgun (WGS) entry which is preliminary data.</text>
</comment>
<evidence type="ECO:0000313" key="12">
    <source>
        <dbReference type="EMBL" id="EDY21185.1"/>
    </source>
</evidence>
<evidence type="ECO:0000256" key="9">
    <source>
        <dbReference type="HAMAP-Rule" id="MF_01014"/>
    </source>
</evidence>
<dbReference type="InParanoid" id="B4CY37"/>
<dbReference type="GO" id="GO:0005737">
    <property type="term" value="C:cytoplasm"/>
    <property type="evidence" value="ECO:0007669"/>
    <property type="project" value="UniProtKB-SubCell"/>
</dbReference>
<dbReference type="GO" id="GO:0000162">
    <property type="term" value="P:L-tryptophan biosynthetic process"/>
    <property type="evidence" value="ECO:0007669"/>
    <property type="project" value="TreeGrafter"/>
</dbReference>
<dbReference type="RefSeq" id="WP_006978804.1">
    <property type="nucleotide sequence ID" value="NZ_ABVL01000003.1"/>
</dbReference>
<dbReference type="EC" id="5.3.1.16" evidence="9 11"/>
<organism evidence="12 13">
    <name type="scientific">Chthoniobacter flavus Ellin428</name>
    <dbReference type="NCBI Taxonomy" id="497964"/>
    <lineage>
        <taxon>Bacteria</taxon>
        <taxon>Pseudomonadati</taxon>
        <taxon>Verrucomicrobiota</taxon>
        <taxon>Spartobacteria</taxon>
        <taxon>Chthoniobacterales</taxon>
        <taxon>Chthoniobacteraceae</taxon>
        <taxon>Chthoniobacter</taxon>
    </lineage>
</organism>
<dbReference type="CDD" id="cd04732">
    <property type="entry name" value="HisA"/>
    <property type="match status" value="1"/>
</dbReference>
<evidence type="ECO:0000256" key="11">
    <source>
        <dbReference type="RuleBase" id="RU003658"/>
    </source>
</evidence>
<dbReference type="eggNOG" id="COG0106">
    <property type="taxonomic scope" value="Bacteria"/>
</dbReference>
<dbReference type="FunFam" id="3.20.20.70:FF:000009">
    <property type="entry name" value="1-(5-phosphoribosyl)-5-[(5-phosphoribosylamino)methylideneamino] imidazole-4-carboxamide isomerase"/>
    <property type="match status" value="1"/>
</dbReference>
<comment type="similarity">
    <text evidence="4 9 10">Belongs to the HisA/HisF family.</text>
</comment>
<dbReference type="PANTHER" id="PTHR43090">
    <property type="entry name" value="1-(5-PHOSPHORIBOSYL)-5-[(5-PHOSPHORIBOSYLAMINO)METHYLIDENEAMINO] IMIDAZOLE-4-CARBOXAMIDE ISOMERASE"/>
    <property type="match status" value="1"/>
</dbReference>
<protein>
    <recommendedName>
        <fullName evidence="9 11">1-(5-phosphoribosyl)-5-[(5-phosphoribosylamino)methylideneamino] imidazole-4-carboxamide isomerase</fullName>
        <ecNumber evidence="9 11">5.3.1.16</ecNumber>
    </recommendedName>
    <alternativeName>
        <fullName evidence="9">Phosphoribosylformimino-5-aminoimidazole carboxamide ribotide isomerase</fullName>
    </alternativeName>
</protein>
<dbReference type="Gene3D" id="3.20.20.70">
    <property type="entry name" value="Aldolase class I"/>
    <property type="match status" value="1"/>
</dbReference>
<dbReference type="InterPro" id="IPR023016">
    <property type="entry name" value="HisA/PriA"/>
</dbReference>
<evidence type="ECO:0000256" key="8">
    <source>
        <dbReference type="ARBA" id="ARBA00023235"/>
    </source>
</evidence>
<dbReference type="PANTHER" id="PTHR43090:SF2">
    <property type="entry name" value="1-(5-PHOSPHORIBOSYL)-5-[(5-PHOSPHORIBOSYLAMINO)METHYLIDENEAMINO] IMIDAZOLE-4-CARBOXAMIDE ISOMERASE"/>
    <property type="match status" value="1"/>
</dbReference>
<feature type="active site" description="Proton donor" evidence="9">
    <location>
        <position position="130"/>
    </location>
</feature>
<keyword evidence="8 9" id="KW-0413">Isomerase</keyword>
<keyword evidence="7 9" id="KW-0368">Histidine biosynthesis</keyword>
<dbReference type="InterPro" id="IPR013785">
    <property type="entry name" value="Aldolase_TIM"/>
</dbReference>
<accession>B4CY37</accession>
<dbReference type="GO" id="GO:0000105">
    <property type="term" value="P:L-histidine biosynthetic process"/>
    <property type="evidence" value="ECO:0007669"/>
    <property type="project" value="UniProtKB-UniRule"/>
</dbReference>
<dbReference type="Proteomes" id="UP000005824">
    <property type="component" value="Unassembled WGS sequence"/>
</dbReference>
<evidence type="ECO:0000256" key="7">
    <source>
        <dbReference type="ARBA" id="ARBA00023102"/>
    </source>
</evidence>
<evidence type="ECO:0000256" key="4">
    <source>
        <dbReference type="ARBA" id="ARBA00009667"/>
    </source>
</evidence>
<dbReference type="Pfam" id="PF00977">
    <property type="entry name" value="His_biosynth"/>
    <property type="match status" value="1"/>
</dbReference>
<dbReference type="HAMAP" id="MF_01014">
    <property type="entry name" value="HisA"/>
    <property type="match status" value="1"/>
</dbReference>
<comment type="subcellular location">
    <subcellularLocation>
        <location evidence="2 9 11">Cytoplasm</location>
    </subcellularLocation>
</comment>
<dbReference type="FunCoup" id="B4CY37">
    <property type="interactions" value="471"/>
</dbReference>
<comment type="catalytic activity">
    <reaction evidence="1 9 11">
        <text>1-(5-phospho-beta-D-ribosyl)-5-[(5-phospho-beta-D-ribosylamino)methylideneamino]imidazole-4-carboxamide = 5-[(5-phospho-1-deoxy-D-ribulos-1-ylimino)methylamino]-1-(5-phospho-beta-D-ribosyl)imidazole-4-carboxamide</text>
        <dbReference type="Rhea" id="RHEA:15469"/>
        <dbReference type="ChEBI" id="CHEBI:58435"/>
        <dbReference type="ChEBI" id="CHEBI:58525"/>
        <dbReference type="EC" id="5.3.1.16"/>
    </reaction>
</comment>
<evidence type="ECO:0000256" key="2">
    <source>
        <dbReference type="ARBA" id="ARBA00004496"/>
    </source>
</evidence>
<comment type="pathway">
    <text evidence="3 9 11">Amino-acid biosynthesis; L-histidine biosynthesis; L-histidine from 5-phospho-alpha-D-ribose 1-diphosphate: step 4/9.</text>
</comment>
<gene>
    <name evidence="9" type="primary">hisA</name>
    <name evidence="12" type="ORF">CfE428DRAFT_1478</name>
</gene>
<dbReference type="InterPro" id="IPR044524">
    <property type="entry name" value="Isoase_HisA-like"/>
</dbReference>
<evidence type="ECO:0000256" key="3">
    <source>
        <dbReference type="ARBA" id="ARBA00005133"/>
    </source>
</evidence>
<dbReference type="InterPro" id="IPR006063">
    <property type="entry name" value="HisA_bact_arch"/>
</dbReference>
<evidence type="ECO:0000256" key="10">
    <source>
        <dbReference type="RuleBase" id="RU003657"/>
    </source>
</evidence>
<evidence type="ECO:0000256" key="5">
    <source>
        <dbReference type="ARBA" id="ARBA00022490"/>
    </source>
</evidence>